<dbReference type="Pfam" id="PF11011">
    <property type="entry name" value="DUF2849"/>
    <property type="match status" value="1"/>
</dbReference>
<evidence type="ECO:0000313" key="2">
    <source>
        <dbReference type="Proteomes" id="UP001549076"/>
    </source>
</evidence>
<dbReference type="Proteomes" id="UP001549076">
    <property type="component" value="Unassembled WGS sequence"/>
</dbReference>
<gene>
    <name evidence="1" type="ORF">ABID37_003783</name>
</gene>
<organism evidence="1 2">
    <name type="scientific">Aquamicrobium terrae</name>
    <dbReference type="NCBI Taxonomy" id="1324945"/>
    <lineage>
        <taxon>Bacteria</taxon>
        <taxon>Pseudomonadati</taxon>
        <taxon>Pseudomonadota</taxon>
        <taxon>Alphaproteobacteria</taxon>
        <taxon>Hyphomicrobiales</taxon>
        <taxon>Phyllobacteriaceae</taxon>
        <taxon>Aquamicrobium</taxon>
    </lineage>
</organism>
<dbReference type="RefSeq" id="WP_354197528.1">
    <property type="nucleotide sequence ID" value="NZ_JBEPML010000015.1"/>
</dbReference>
<proteinExistence type="predicted"/>
<evidence type="ECO:0000313" key="1">
    <source>
        <dbReference type="EMBL" id="MET3793555.1"/>
    </source>
</evidence>
<evidence type="ECO:0008006" key="3">
    <source>
        <dbReference type="Google" id="ProtNLM"/>
    </source>
</evidence>
<name>A0ABV2N3B1_9HYPH</name>
<comment type="caution">
    <text evidence="1">The sequence shown here is derived from an EMBL/GenBank/DDBJ whole genome shotgun (WGS) entry which is preliminary data.</text>
</comment>
<dbReference type="InterPro" id="IPR021270">
    <property type="entry name" value="DUF2849"/>
</dbReference>
<dbReference type="EMBL" id="JBEPML010000015">
    <property type="protein sequence ID" value="MET3793555.1"/>
    <property type="molecule type" value="Genomic_DNA"/>
</dbReference>
<accession>A0ABV2N3B1</accession>
<sequence>MKIMTANRLVDGEVVWYGNGQWIETIDGAEIVVDPAEEARLEALGKQAMAANLILDLALIDIEVVDGAIRPKRLRERIRAAGPTIRNDLGKQARTQLSRAA</sequence>
<keyword evidence="2" id="KW-1185">Reference proteome</keyword>
<reference evidence="1 2" key="1">
    <citation type="submission" date="2024-06" db="EMBL/GenBank/DDBJ databases">
        <title>Genomic Encyclopedia of Type Strains, Phase IV (KMG-IV): sequencing the most valuable type-strain genomes for metagenomic binning, comparative biology and taxonomic classification.</title>
        <authorList>
            <person name="Goeker M."/>
        </authorList>
    </citation>
    <scope>NUCLEOTIDE SEQUENCE [LARGE SCALE GENOMIC DNA]</scope>
    <source>
        <strain evidence="1 2">DSM 27865</strain>
    </source>
</reference>
<protein>
    <recommendedName>
        <fullName evidence="3">DUF2849 domain-containing protein</fullName>
    </recommendedName>
</protein>